<gene>
    <name evidence="4" type="ORF">FFLO_03785</name>
</gene>
<feature type="compositionally biased region" description="Low complexity" evidence="2">
    <location>
        <begin position="397"/>
        <end position="410"/>
    </location>
</feature>
<dbReference type="Proteomes" id="UP000812966">
    <property type="component" value="Unassembled WGS sequence"/>
</dbReference>
<feature type="compositionally biased region" description="Low complexity" evidence="2">
    <location>
        <begin position="31"/>
        <end position="52"/>
    </location>
</feature>
<feature type="region of interest" description="Disordered" evidence="2">
    <location>
        <begin position="602"/>
        <end position="624"/>
    </location>
</feature>
<feature type="compositionally biased region" description="Low complexity" evidence="2">
    <location>
        <begin position="253"/>
        <end position="270"/>
    </location>
</feature>
<dbReference type="AlphaFoldDB" id="A0A8K0JK37"/>
<feature type="region of interest" description="Disordered" evidence="2">
    <location>
        <begin position="1"/>
        <end position="93"/>
    </location>
</feature>
<feature type="compositionally biased region" description="Low complexity" evidence="2">
    <location>
        <begin position="562"/>
        <end position="574"/>
    </location>
</feature>
<reference evidence="4" key="1">
    <citation type="submission" date="2020-04" db="EMBL/GenBank/DDBJ databases">
        <title>Analysis of mating type loci in Filobasidium floriforme.</title>
        <authorList>
            <person name="Nowrousian M."/>
        </authorList>
    </citation>
    <scope>NUCLEOTIDE SEQUENCE</scope>
    <source>
        <strain evidence="4">CBS 6242</strain>
    </source>
</reference>
<dbReference type="InterPro" id="IPR037393">
    <property type="entry name" value="Bud22/SRFB1"/>
</dbReference>
<evidence type="ECO:0000256" key="1">
    <source>
        <dbReference type="ARBA" id="ARBA00023054"/>
    </source>
</evidence>
<feature type="compositionally biased region" description="Basic and acidic residues" evidence="2">
    <location>
        <begin position="575"/>
        <end position="590"/>
    </location>
</feature>
<evidence type="ECO:0000259" key="3">
    <source>
        <dbReference type="Pfam" id="PF09073"/>
    </source>
</evidence>
<dbReference type="Pfam" id="PF09073">
    <property type="entry name" value="BUD22"/>
    <property type="match status" value="1"/>
</dbReference>
<dbReference type="GO" id="GO:0005634">
    <property type="term" value="C:nucleus"/>
    <property type="evidence" value="ECO:0007669"/>
    <property type="project" value="TreeGrafter"/>
</dbReference>
<feature type="compositionally biased region" description="Acidic residues" evidence="2">
    <location>
        <begin position="278"/>
        <end position="289"/>
    </location>
</feature>
<feature type="compositionally biased region" description="Acidic residues" evidence="2">
    <location>
        <begin position="372"/>
        <end position="383"/>
    </location>
</feature>
<dbReference type="GO" id="GO:0030490">
    <property type="term" value="P:maturation of SSU-rRNA"/>
    <property type="evidence" value="ECO:0007669"/>
    <property type="project" value="TreeGrafter"/>
</dbReference>
<dbReference type="PANTHER" id="PTHR23325">
    <property type="entry name" value="SERUM RESPONSE FACTOR-BINDING"/>
    <property type="match status" value="1"/>
</dbReference>
<feature type="compositionally biased region" description="Low complexity" evidence="2">
    <location>
        <begin position="313"/>
        <end position="333"/>
    </location>
</feature>
<evidence type="ECO:0000313" key="4">
    <source>
        <dbReference type="EMBL" id="KAG7532157.1"/>
    </source>
</evidence>
<evidence type="ECO:0000256" key="2">
    <source>
        <dbReference type="SAM" id="MobiDB-lite"/>
    </source>
</evidence>
<feature type="region of interest" description="Disordered" evidence="2">
    <location>
        <begin position="253"/>
        <end position="590"/>
    </location>
</feature>
<feature type="compositionally biased region" description="Polar residues" evidence="2">
    <location>
        <begin position="431"/>
        <end position="440"/>
    </location>
</feature>
<dbReference type="PANTHER" id="PTHR23325:SF1">
    <property type="entry name" value="SERUM RESPONSE FACTOR-BINDING PROTEIN 1"/>
    <property type="match status" value="1"/>
</dbReference>
<keyword evidence="5" id="KW-1185">Reference proteome</keyword>
<feature type="compositionally biased region" description="Basic and acidic residues" evidence="2">
    <location>
        <begin position="78"/>
        <end position="92"/>
    </location>
</feature>
<dbReference type="InterPro" id="IPR015158">
    <property type="entry name" value="Bud22_dom"/>
</dbReference>
<dbReference type="EMBL" id="JABELV010000072">
    <property type="protein sequence ID" value="KAG7532157.1"/>
    <property type="molecule type" value="Genomic_DNA"/>
</dbReference>
<feature type="domain" description="Bud22" evidence="3">
    <location>
        <begin position="108"/>
        <end position="624"/>
    </location>
</feature>
<dbReference type="GO" id="GO:0030686">
    <property type="term" value="C:90S preribosome"/>
    <property type="evidence" value="ECO:0007669"/>
    <property type="project" value="TreeGrafter"/>
</dbReference>
<organism evidence="4 5">
    <name type="scientific">Filobasidium floriforme</name>
    <dbReference type="NCBI Taxonomy" id="5210"/>
    <lineage>
        <taxon>Eukaryota</taxon>
        <taxon>Fungi</taxon>
        <taxon>Dikarya</taxon>
        <taxon>Basidiomycota</taxon>
        <taxon>Agaricomycotina</taxon>
        <taxon>Tremellomycetes</taxon>
        <taxon>Filobasidiales</taxon>
        <taxon>Filobasidiaceae</taxon>
        <taxon>Filobasidium</taxon>
    </lineage>
</organism>
<proteinExistence type="predicted"/>
<name>A0A8K0JK37_9TREE</name>
<evidence type="ECO:0000313" key="5">
    <source>
        <dbReference type="Proteomes" id="UP000812966"/>
    </source>
</evidence>
<feature type="compositionally biased region" description="Basic and acidic residues" evidence="2">
    <location>
        <begin position="484"/>
        <end position="493"/>
    </location>
</feature>
<sequence length="624" mass="66380">MSESVPDPSLDQPAKKRKRSGKERQQRKAELIAAAAAAAEAEGEAAGSAQGEDVAASEAKSIEHSAKEDQDEATEAEGPIKVEAETVEKDAEPAADVLDLDKVQGRIQQGLKSMLPVLKRAKTSETQRLIKKIKFLRKKAADGGDAEQAVKQEVLDLEQQLDIIKRLELSALVQPLLSLKLRKHPRLKQSLPLPPDFFPEPTKPPAASSTLQIKVENRLYSSKPTSDAIVAVVNWVVGEDGASLKYAHNKGANAANKAKSANASKSESTATGMTTVDVDMDASEDEDEIGNTSVAVPDDQAEEEQVAVKKMQEQVAAEEMAAEAAGWESGSLAGDDEEDDGDDDSASEDGDDSDDSGAIDWDAPEWDGLPAGEDEESEGSSDEVEPKVGATTASTGKKPVAAPAKQPALPTKMKEKANDTPADKAKPVRASTATITSSMFLPSLKTGFTLGEYDSDPDEDDRRDNKRQGLNPNGERKNRRGQRERRLIAEKKYGSGANHVKKAAQSAEGAAKSNQARQFLQNQGGQGTQAGGKWSKGAVGDKGWGGRQPGSDSTRARTEPISSAPVRPAVPASRPVEKVADKPLKAEHPSWEAARLRKQKEAQMASAALSGGGQAAKPKKIVFD</sequence>
<comment type="caution">
    <text evidence="4">The sequence shown here is derived from an EMBL/GenBank/DDBJ whole genome shotgun (WGS) entry which is preliminary data.</text>
</comment>
<accession>A0A8K0JK37</accession>
<feature type="compositionally biased region" description="Basic and acidic residues" evidence="2">
    <location>
        <begin position="412"/>
        <end position="426"/>
    </location>
</feature>
<keyword evidence="1" id="KW-0175">Coiled coil</keyword>
<protein>
    <recommendedName>
        <fullName evidence="3">Bud22 domain-containing protein</fullName>
    </recommendedName>
</protein>
<feature type="compositionally biased region" description="Acidic residues" evidence="2">
    <location>
        <begin position="334"/>
        <end position="365"/>
    </location>
</feature>